<reference evidence="3" key="2">
    <citation type="journal article" date="2017" name="Plant J.">
        <title>Araport11: a complete reannotation of the Arabidopsis thaliana reference genome.</title>
        <authorList>
            <person name="Cheng C.Y."/>
            <person name="Krishnakumar V."/>
            <person name="Chan A.P."/>
            <person name="Thibaud-Nissen F."/>
            <person name="Schobel S."/>
            <person name="Town C.D."/>
        </authorList>
    </citation>
    <scope>GENOME REANNOTATION</scope>
    <source>
        <strain evidence="3">cv. Columbia</strain>
    </source>
</reference>
<dbReference type="Proteomes" id="UP000006548">
    <property type="component" value="Chromosome 1"/>
</dbReference>
<gene>
    <name evidence="1 2" type="ordered locus">At1g53705</name>
</gene>
<dbReference type="AlphaFoldDB" id="F4HTB0"/>
<dbReference type="KEGG" id="ath:AT1G53705"/>
<dbReference type="HOGENOM" id="CLU_1930417_0_0_1"/>
<organism evidence="2 3">
    <name type="scientific">Arabidopsis thaliana</name>
    <name type="common">Mouse-ear cress</name>
    <dbReference type="NCBI Taxonomy" id="3702"/>
    <lineage>
        <taxon>Eukaryota</taxon>
        <taxon>Viridiplantae</taxon>
        <taxon>Streptophyta</taxon>
        <taxon>Embryophyta</taxon>
        <taxon>Tracheophyta</taxon>
        <taxon>Spermatophyta</taxon>
        <taxon>Magnoliopsida</taxon>
        <taxon>eudicotyledons</taxon>
        <taxon>Gunneridae</taxon>
        <taxon>Pentapetalae</taxon>
        <taxon>rosids</taxon>
        <taxon>malvids</taxon>
        <taxon>Brassicales</taxon>
        <taxon>Brassicaceae</taxon>
        <taxon>Camelineae</taxon>
        <taxon>Arabidopsis</taxon>
    </lineage>
</organism>
<dbReference type="ExpressionAtlas" id="F4HTB0">
    <property type="expression patterns" value="baseline and differential"/>
</dbReference>
<protein>
    <submittedName>
        <fullName evidence="2">Aminoacyl-tRNA ligase</fullName>
    </submittedName>
</protein>
<dbReference type="EMBL" id="CP002684">
    <property type="protein sequence ID" value="AEE32985.1"/>
    <property type="molecule type" value="Genomic_DNA"/>
</dbReference>
<evidence type="ECO:0000313" key="3">
    <source>
        <dbReference type="Proteomes" id="UP000006548"/>
    </source>
</evidence>
<keyword evidence="3" id="KW-1185">Reference proteome</keyword>
<sequence>MGHGQHIESKGSCLGISLWIQEAAIVEDYLLLDLNKTDADVILGYKWLSKLGETMIENTKTFYNDTSWITINNKADTSDGTKRGGRLDFMGKTTVAKEDRSNIGMRHKGDTNEPQHLWYEKRERQAWFVVSRVQSSVPRSGKFSERGELNMSLT</sequence>
<dbReference type="GeneID" id="841808"/>
<proteinExistence type="predicted"/>
<dbReference type="TAIR" id="AT1G53705"/>
<dbReference type="Pfam" id="PF08284">
    <property type="entry name" value="RVP_2"/>
    <property type="match status" value="1"/>
</dbReference>
<dbReference type="GO" id="GO:0016874">
    <property type="term" value="F:ligase activity"/>
    <property type="evidence" value="ECO:0007669"/>
    <property type="project" value="UniProtKB-KW"/>
</dbReference>
<dbReference type="PaxDb" id="3702-AT1G53705.2"/>
<name>F4HTB0_ARATH</name>
<dbReference type="Araport" id="AT1G53705"/>
<evidence type="ECO:0000313" key="1">
    <source>
        <dbReference type="Araport" id="AT1G53705"/>
    </source>
</evidence>
<evidence type="ECO:0000313" key="2">
    <source>
        <dbReference type="EMBL" id="AEE32985.1"/>
    </source>
</evidence>
<dbReference type="RefSeq" id="NP_001185213.1">
    <property type="nucleotide sequence ID" value="NM_001198284.1"/>
</dbReference>
<keyword evidence="2" id="KW-0436">Ligase</keyword>
<accession>F4HTB0</accession>
<reference evidence="2 3" key="1">
    <citation type="journal article" date="2000" name="Nature">
        <title>Sequence and analysis of chromosome 1 of the plant Arabidopsis thaliana.</title>
        <authorList>
            <person name="Theologis A."/>
            <person name="Ecker J.R."/>
            <person name="Palm C.J."/>
            <person name="Federspiel N.A."/>
            <person name="Kaul S."/>
            <person name="White O."/>
            <person name="Alonso J."/>
            <person name="Altafi H."/>
            <person name="Araujo R."/>
            <person name="Bowman C.L."/>
            <person name="Brooks S.Y."/>
            <person name="Buehler E."/>
            <person name="Chan A."/>
            <person name="Chao Q."/>
            <person name="Chen H."/>
            <person name="Cheuk R.F."/>
            <person name="Chin C.W."/>
            <person name="Chung M.K."/>
            <person name="Conn L."/>
            <person name="Conway A.B."/>
            <person name="Conway A.R."/>
            <person name="Creasy T.H."/>
            <person name="Dewar K."/>
            <person name="Dunn P."/>
            <person name="Etgu P."/>
            <person name="Feldblyum T.V."/>
            <person name="Feng J."/>
            <person name="Fong B."/>
            <person name="Fujii C.Y."/>
            <person name="Gill J.E."/>
            <person name="Goldsmith A.D."/>
            <person name="Haas B."/>
            <person name="Hansen N.F."/>
            <person name="Hughes B."/>
            <person name="Huizar L."/>
            <person name="Hunter J.L."/>
            <person name="Jenkins J."/>
            <person name="Johnson-Hopson C."/>
            <person name="Khan S."/>
            <person name="Khaykin E."/>
            <person name="Kim C.J."/>
            <person name="Koo H.L."/>
            <person name="Kremenetskaia I."/>
            <person name="Kurtz D.B."/>
            <person name="Kwan A."/>
            <person name="Lam B."/>
            <person name="Langin-Hooper S."/>
            <person name="Lee A."/>
            <person name="Lee J.M."/>
            <person name="Lenz C.A."/>
            <person name="Li J.H."/>
            <person name="Li Y."/>
            <person name="Lin X."/>
            <person name="Liu S.X."/>
            <person name="Liu Z.A."/>
            <person name="Luros J.S."/>
            <person name="Maiti R."/>
            <person name="Marziali A."/>
            <person name="Militscher J."/>
            <person name="Miranda M."/>
            <person name="Nguyen M."/>
            <person name="Nierman W.C."/>
            <person name="Osborne B.I."/>
            <person name="Pai G."/>
            <person name="Peterson J."/>
            <person name="Pham P.K."/>
            <person name="Rizzo M."/>
            <person name="Rooney T."/>
            <person name="Rowley D."/>
            <person name="Sakano H."/>
            <person name="Salzberg S.L."/>
            <person name="Schwartz J.R."/>
            <person name="Shinn P."/>
            <person name="Southwick A.M."/>
            <person name="Sun H."/>
            <person name="Tallon L.J."/>
            <person name="Tambunga G."/>
            <person name="Toriumi M.J."/>
            <person name="Town C.D."/>
            <person name="Utterback T."/>
            <person name="Van Aken S."/>
            <person name="Vaysberg M."/>
            <person name="Vysotskaia V.S."/>
            <person name="Walker M."/>
            <person name="Wu D."/>
            <person name="Yu G."/>
            <person name="Fraser C.M."/>
            <person name="Venter J.C."/>
            <person name="Davis R.W."/>
        </authorList>
    </citation>
    <scope>NUCLEOTIDE SEQUENCE [LARGE SCALE GENOMIC DNA]</scope>
    <source>
        <strain evidence="3">cv. Columbia</strain>
    </source>
</reference>
<dbReference type="InParanoid" id="F4HTB0"/>